<reference evidence="2" key="1">
    <citation type="submission" date="2020-10" db="EMBL/GenBank/DDBJ databases">
        <authorList>
            <person name="Kikuchi T."/>
        </authorList>
    </citation>
    <scope>NUCLEOTIDE SEQUENCE</scope>
    <source>
        <strain evidence="2">NKZ352</strain>
    </source>
</reference>
<sequence length="173" mass="20043">MSSVERAQSVAISSLLDELEWMVAFARGNNIEWIANDKGILENFGYLNLYIFRNYIVKKMRRKLKRRTRAYGLVGSTATDEVTYRTEVLLESLSALLGANTYFFPYNEPLWIDCKAFAVLAQFIYTPVNHDTRIKQFLRDRVPNLTNFVRRMKKTTSGPIGTSRVDDVEKKML</sequence>
<dbReference type="GO" id="GO:0005737">
    <property type="term" value="C:cytoplasm"/>
    <property type="evidence" value="ECO:0007669"/>
    <property type="project" value="TreeGrafter"/>
</dbReference>
<dbReference type="Proteomes" id="UP000835052">
    <property type="component" value="Unassembled WGS sequence"/>
</dbReference>
<protein>
    <recommendedName>
        <fullName evidence="1">Metaxin glutathione S-transferase domain-containing protein</fullName>
    </recommendedName>
</protein>
<proteinExistence type="predicted"/>
<dbReference type="EMBL" id="CAJGYM010000001">
    <property type="protein sequence ID" value="CAD6184253.1"/>
    <property type="molecule type" value="Genomic_DNA"/>
</dbReference>
<name>A0A8S1GNS2_9PELO</name>
<comment type="caution">
    <text evidence="2">The sequence shown here is derived from an EMBL/GenBank/DDBJ whole genome shotgun (WGS) entry which is preliminary data.</text>
</comment>
<evidence type="ECO:0000259" key="1">
    <source>
        <dbReference type="Pfam" id="PF17171"/>
    </source>
</evidence>
<evidence type="ECO:0000313" key="3">
    <source>
        <dbReference type="Proteomes" id="UP000835052"/>
    </source>
</evidence>
<keyword evidence="3" id="KW-1185">Reference proteome</keyword>
<gene>
    <name evidence="2" type="ORF">CAUJ_LOCUS172</name>
</gene>
<dbReference type="InterPro" id="IPR033468">
    <property type="entry name" value="Metaxin_GST"/>
</dbReference>
<dbReference type="PANTHER" id="PTHR12289:SF41">
    <property type="entry name" value="FAILED AXON CONNECTIONS-RELATED"/>
    <property type="match status" value="1"/>
</dbReference>
<evidence type="ECO:0000313" key="2">
    <source>
        <dbReference type="EMBL" id="CAD6184253.1"/>
    </source>
</evidence>
<dbReference type="PANTHER" id="PTHR12289">
    <property type="entry name" value="METAXIN RELATED"/>
    <property type="match status" value="1"/>
</dbReference>
<dbReference type="InterPro" id="IPR050931">
    <property type="entry name" value="Mito_Protein_Transport_Metaxin"/>
</dbReference>
<dbReference type="Pfam" id="PF17171">
    <property type="entry name" value="GST_C_6"/>
    <property type="match status" value="1"/>
</dbReference>
<organism evidence="2 3">
    <name type="scientific">Caenorhabditis auriculariae</name>
    <dbReference type="NCBI Taxonomy" id="2777116"/>
    <lineage>
        <taxon>Eukaryota</taxon>
        <taxon>Metazoa</taxon>
        <taxon>Ecdysozoa</taxon>
        <taxon>Nematoda</taxon>
        <taxon>Chromadorea</taxon>
        <taxon>Rhabditida</taxon>
        <taxon>Rhabditina</taxon>
        <taxon>Rhabditomorpha</taxon>
        <taxon>Rhabditoidea</taxon>
        <taxon>Rhabditidae</taxon>
        <taxon>Peloderinae</taxon>
        <taxon>Caenorhabditis</taxon>
    </lineage>
</organism>
<accession>A0A8S1GNS2</accession>
<dbReference type="OrthoDB" id="5809458at2759"/>
<dbReference type="AlphaFoldDB" id="A0A8S1GNS2"/>
<feature type="domain" description="Metaxin glutathione S-transferase" evidence="1">
    <location>
        <begin position="90"/>
        <end position="152"/>
    </location>
</feature>